<gene>
    <name evidence="2" type="ORF">NCGR_LOCUS53053</name>
</gene>
<dbReference type="Proteomes" id="UP000604825">
    <property type="component" value="Unassembled WGS sequence"/>
</dbReference>
<protein>
    <submittedName>
        <fullName evidence="2">Uncharacterized protein</fullName>
    </submittedName>
</protein>
<organism evidence="2 3">
    <name type="scientific">Miscanthus lutarioriparius</name>
    <dbReference type="NCBI Taxonomy" id="422564"/>
    <lineage>
        <taxon>Eukaryota</taxon>
        <taxon>Viridiplantae</taxon>
        <taxon>Streptophyta</taxon>
        <taxon>Embryophyta</taxon>
        <taxon>Tracheophyta</taxon>
        <taxon>Spermatophyta</taxon>
        <taxon>Magnoliopsida</taxon>
        <taxon>Liliopsida</taxon>
        <taxon>Poales</taxon>
        <taxon>Poaceae</taxon>
        <taxon>PACMAD clade</taxon>
        <taxon>Panicoideae</taxon>
        <taxon>Andropogonodae</taxon>
        <taxon>Andropogoneae</taxon>
        <taxon>Saccharinae</taxon>
        <taxon>Miscanthus</taxon>
    </lineage>
</organism>
<sequence>MAALAALESSDTGTPRARPWRRRPAAPADGGVVGRGRGRARRGGGTPGRLLLLDEGTMMMRVLPLWWPAGGGHAMPQRRKSRPKLTLEIFAYIFVTAALGDQLTISIVGATEKSERDEIMKGMKESRFVLFAFCLISGSACTCR</sequence>
<accession>A0A811RHC6</accession>
<evidence type="ECO:0000313" key="3">
    <source>
        <dbReference type="Proteomes" id="UP000604825"/>
    </source>
</evidence>
<feature type="region of interest" description="Disordered" evidence="1">
    <location>
        <begin position="1"/>
        <end position="47"/>
    </location>
</feature>
<evidence type="ECO:0000313" key="2">
    <source>
        <dbReference type="EMBL" id="CAD6269751.1"/>
    </source>
</evidence>
<dbReference type="EMBL" id="CAJGYO010000015">
    <property type="protein sequence ID" value="CAD6269751.1"/>
    <property type="molecule type" value="Genomic_DNA"/>
</dbReference>
<evidence type="ECO:0000256" key="1">
    <source>
        <dbReference type="SAM" id="MobiDB-lite"/>
    </source>
</evidence>
<keyword evidence="3" id="KW-1185">Reference proteome</keyword>
<name>A0A811RHC6_9POAL</name>
<comment type="caution">
    <text evidence="2">The sequence shown here is derived from an EMBL/GenBank/DDBJ whole genome shotgun (WGS) entry which is preliminary data.</text>
</comment>
<proteinExistence type="predicted"/>
<dbReference type="AlphaFoldDB" id="A0A811RHC6"/>
<reference evidence="2" key="1">
    <citation type="submission" date="2020-10" db="EMBL/GenBank/DDBJ databases">
        <authorList>
            <person name="Han B."/>
            <person name="Lu T."/>
            <person name="Zhao Q."/>
            <person name="Huang X."/>
            <person name="Zhao Y."/>
        </authorList>
    </citation>
    <scope>NUCLEOTIDE SEQUENCE</scope>
</reference>